<dbReference type="GO" id="GO:0016787">
    <property type="term" value="F:hydrolase activity"/>
    <property type="evidence" value="ECO:0007669"/>
    <property type="project" value="UniProtKB-KW"/>
</dbReference>
<dbReference type="EMBL" id="MU004234">
    <property type="protein sequence ID" value="KAF2670357.1"/>
    <property type="molecule type" value="Genomic_DNA"/>
</dbReference>
<organism evidence="3 4">
    <name type="scientific">Microthyrium microscopicum</name>
    <dbReference type="NCBI Taxonomy" id="703497"/>
    <lineage>
        <taxon>Eukaryota</taxon>
        <taxon>Fungi</taxon>
        <taxon>Dikarya</taxon>
        <taxon>Ascomycota</taxon>
        <taxon>Pezizomycotina</taxon>
        <taxon>Dothideomycetes</taxon>
        <taxon>Dothideomycetes incertae sedis</taxon>
        <taxon>Microthyriales</taxon>
        <taxon>Microthyriaceae</taxon>
        <taxon>Microthyrium</taxon>
    </lineage>
</organism>
<feature type="domain" description="AB hydrolase-1" evidence="2">
    <location>
        <begin position="50"/>
        <end position="316"/>
    </location>
</feature>
<dbReference type="Gene3D" id="3.40.50.1820">
    <property type="entry name" value="alpha/beta hydrolase"/>
    <property type="match status" value="1"/>
</dbReference>
<evidence type="ECO:0000256" key="1">
    <source>
        <dbReference type="SAM" id="MobiDB-lite"/>
    </source>
</evidence>
<dbReference type="SUPFAM" id="SSF53474">
    <property type="entry name" value="alpha/beta-Hydrolases"/>
    <property type="match status" value="1"/>
</dbReference>
<dbReference type="Pfam" id="PF00561">
    <property type="entry name" value="Abhydrolase_1"/>
    <property type="match status" value="1"/>
</dbReference>
<dbReference type="PANTHER" id="PTHR45763">
    <property type="entry name" value="HYDROLASE, ALPHA/BETA FOLD FAMILY PROTEIN, EXPRESSED-RELATED"/>
    <property type="match status" value="1"/>
</dbReference>
<dbReference type="AlphaFoldDB" id="A0A6A6UFX5"/>
<evidence type="ECO:0000313" key="3">
    <source>
        <dbReference type="EMBL" id="KAF2670357.1"/>
    </source>
</evidence>
<name>A0A6A6UFX5_9PEZI</name>
<keyword evidence="3" id="KW-0378">Hydrolase</keyword>
<evidence type="ECO:0000313" key="4">
    <source>
        <dbReference type="Proteomes" id="UP000799302"/>
    </source>
</evidence>
<dbReference type="PANTHER" id="PTHR45763:SF46">
    <property type="entry name" value="AB HYDROLASE-1 DOMAIN-CONTAINING PROTEIN"/>
    <property type="match status" value="1"/>
</dbReference>
<dbReference type="InterPro" id="IPR029058">
    <property type="entry name" value="AB_hydrolase_fold"/>
</dbReference>
<dbReference type="OrthoDB" id="294702at2759"/>
<reference evidence="3" key="1">
    <citation type="journal article" date="2020" name="Stud. Mycol.">
        <title>101 Dothideomycetes genomes: a test case for predicting lifestyles and emergence of pathogens.</title>
        <authorList>
            <person name="Haridas S."/>
            <person name="Albert R."/>
            <person name="Binder M."/>
            <person name="Bloem J."/>
            <person name="Labutti K."/>
            <person name="Salamov A."/>
            <person name="Andreopoulos B."/>
            <person name="Baker S."/>
            <person name="Barry K."/>
            <person name="Bills G."/>
            <person name="Bluhm B."/>
            <person name="Cannon C."/>
            <person name="Castanera R."/>
            <person name="Culley D."/>
            <person name="Daum C."/>
            <person name="Ezra D."/>
            <person name="Gonzalez J."/>
            <person name="Henrissat B."/>
            <person name="Kuo A."/>
            <person name="Liang C."/>
            <person name="Lipzen A."/>
            <person name="Lutzoni F."/>
            <person name="Magnuson J."/>
            <person name="Mondo S."/>
            <person name="Nolan M."/>
            <person name="Ohm R."/>
            <person name="Pangilinan J."/>
            <person name="Park H.-J."/>
            <person name="Ramirez L."/>
            <person name="Alfaro M."/>
            <person name="Sun H."/>
            <person name="Tritt A."/>
            <person name="Yoshinaga Y."/>
            <person name="Zwiers L.-H."/>
            <person name="Turgeon B."/>
            <person name="Goodwin S."/>
            <person name="Spatafora J."/>
            <person name="Crous P."/>
            <person name="Grigoriev I."/>
        </authorList>
    </citation>
    <scope>NUCLEOTIDE SEQUENCE</scope>
    <source>
        <strain evidence="3">CBS 115976</strain>
    </source>
</reference>
<sequence length="342" mass="37930">MKIPTTLTRSLSSSPPRFIHTSKPNLENQTLTLPDGRTLGFAEYGSPTGYPLLFFHGFPSSRLEAGSITKLAHRRNIRLFALDRPGFGLSTFQPNRKILDWPADVFEFAHHVNIERFAVLGGSGGGPYALACARVLPHEMMSAVGLFASAGPWRAGTAGVPRLGHMTAMAVRSWPAGFTMVADAMVNFLKRTAQTDVVTRYLDGLLKDEKKESQLRRGEPEIGDKTVSAEESVAERRELIFRIIFEAFAQGARGTTQEAELLSDLDWGFDFEDVDYDKVQIWHGTQDKNAPVQQIRYLNERLPHSILTEYDGSHFDLAKSKLEEVLAQLVPEAGSVENGPKT</sequence>
<gene>
    <name evidence="3" type="ORF">BT63DRAFT_235918</name>
</gene>
<feature type="compositionally biased region" description="Low complexity" evidence="1">
    <location>
        <begin position="1"/>
        <end position="17"/>
    </location>
</feature>
<proteinExistence type="predicted"/>
<feature type="region of interest" description="Disordered" evidence="1">
    <location>
        <begin position="1"/>
        <end position="23"/>
    </location>
</feature>
<dbReference type="InterPro" id="IPR000073">
    <property type="entry name" value="AB_hydrolase_1"/>
</dbReference>
<protein>
    <submittedName>
        <fullName evidence="3">Alpha/beta hydrolase fold family protein</fullName>
    </submittedName>
</protein>
<keyword evidence="4" id="KW-1185">Reference proteome</keyword>
<dbReference type="Proteomes" id="UP000799302">
    <property type="component" value="Unassembled WGS sequence"/>
</dbReference>
<evidence type="ECO:0000259" key="2">
    <source>
        <dbReference type="Pfam" id="PF00561"/>
    </source>
</evidence>
<accession>A0A6A6UFX5</accession>